<protein>
    <submittedName>
        <fullName evidence="5">SDR family oxidoreductase</fullName>
    </submittedName>
</protein>
<dbReference type="SUPFAM" id="SSF51735">
    <property type="entry name" value="NAD(P)-binding Rossmann-fold domains"/>
    <property type="match status" value="1"/>
</dbReference>
<dbReference type="InterPro" id="IPR002347">
    <property type="entry name" value="SDR_fam"/>
</dbReference>
<dbReference type="GO" id="GO:0016020">
    <property type="term" value="C:membrane"/>
    <property type="evidence" value="ECO:0007669"/>
    <property type="project" value="TreeGrafter"/>
</dbReference>
<reference evidence="5 6" key="1">
    <citation type="submission" date="2019-05" db="EMBL/GenBank/DDBJ databases">
        <title>Hymenobacter edaphi sp. nov., isolated from abandoned arsenic-contaminated farmland soil.</title>
        <authorList>
            <person name="Nie L."/>
        </authorList>
    </citation>
    <scope>NUCLEOTIDE SEQUENCE [LARGE SCALE GENOMIC DNA]</scope>
    <source>
        <strain evidence="5 6">1-3-3-8</strain>
    </source>
</reference>
<evidence type="ECO:0000313" key="5">
    <source>
        <dbReference type="EMBL" id="TLM89824.1"/>
    </source>
</evidence>
<keyword evidence="6" id="KW-1185">Reference proteome</keyword>
<dbReference type="GO" id="GO:0016491">
    <property type="term" value="F:oxidoreductase activity"/>
    <property type="evidence" value="ECO:0007669"/>
    <property type="project" value="UniProtKB-KW"/>
</dbReference>
<dbReference type="NCBIfam" id="NF004825">
    <property type="entry name" value="PRK06181.1"/>
    <property type="match status" value="1"/>
</dbReference>
<evidence type="ECO:0000256" key="1">
    <source>
        <dbReference type="ARBA" id="ARBA00006484"/>
    </source>
</evidence>
<dbReference type="PANTHER" id="PTHR44196:SF1">
    <property type="entry name" value="DEHYDROGENASE_REDUCTASE SDR FAMILY MEMBER 7B"/>
    <property type="match status" value="1"/>
</dbReference>
<dbReference type="EMBL" id="VAJM01000011">
    <property type="protein sequence ID" value="TLM89824.1"/>
    <property type="molecule type" value="Genomic_DNA"/>
</dbReference>
<evidence type="ECO:0000313" key="6">
    <source>
        <dbReference type="Proteomes" id="UP000305517"/>
    </source>
</evidence>
<evidence type="ECO:0000256" key="3">
    <source>
        <dbReference type="RuleBase" id="RU000363"/>
    </source>
</evidence>
<organism evidence="5 6">
    <name type="scientific">Hymenobacter jeollabukensis</name>
    <dbReference type="NCBI Taxonomy" id="2025313"/>
    <lineage>
        <taxon>Bacteria</taxon>
        <taxon>Pseudomonadati</taxon>
        <taxon>Bacteroidota</taxon>
        <taxon>Cytophagia</taxon>
        <taxon>Cytophagales</taxon>
        <taxon>Hymenobacteraceae</taxon>
        <taxon>Hymenobacter</taxon>
    </lineage>
</organism>
<dbReference type="Pfam" id="PF00106">
    <property type="entry name" value="adh_short"/>
    <property type="match status" value="1"/>
</dbReference>
<evidence type="ECO:0000256" key="2">
    <source>
        <dbReference type="ARBA" id="ARBA00023002"/>
    </source>
</evidence>
<accession>A0A5R8WLG0</accession>
<dbReference type="InterPro" id="IPR057326">
    <property type="entry name" value="KR_dom"/>
</dbReference>
<comment type="similarity">
    <text evidence="1 3">Belongs to the short-chain dehydrogenases/reductases (SDR) family.</text>
</comment>
<comment type="caution">
    <text evidence="5">The sequence shown here is derived from an EMBL/GenBank/DDBJ whole genome shotgun (WGS) entry which is preliminary data.</text>
</comment>
<dbReference type="PROSITE" id="PS51257">
    <property type="entry name" value="PROKAR_LIPOPROTEIN"/>
    <property type="match status" value="1"/>
</dbReference>
<dbReference type="OrthoDB" id="822355at2"/>
<dbReference type="Proteomes" id="UP000305517">
    <property type="component" value="Unassembled WGS sequence"/>
</dbReference>
<dbReference type="AlphaFoldDB" id="A0A5R8WLG0"/>
<dbReference type="PRINTS" id="PR00080">
    <property type="entry name" value="SDRFAMILY"/>
</dbReference>
<evidence type="ECO:0000259" key="4">
    <source>
        <dbReference type="SMART" id="SM00822"/>
    </source>
</evidence>
<dbReference type="FunFam" id="3.40.50.720:FF:000084">
    <property type="entry name" value="Short-chain dehydrogenase reductase"/>
    <property type="match status" value="1"/>
</dbReference>
<dbReference type="Gene3D" id="3.40.50.720">
    <property type="entry name" value="NAD(P)-binding Rossmann-like Domain"/>
    <property type="match status" value="1"/>
</dbReference>
<dbReference type="PRINTS" id="PR00081">
    <property type="entry name" value="GDHRDH"/>
</dbReference>
<dbReference type="InterPro" id="IPR036291">
    <property type="entry name" value="NAD(P)-bd_dom_sf"/>
</dbReference>
<dbReference type="InterPro" id="IPR020904">
    <property type="entry name" value="Sc_DH/Rdtase_CS"/>
</dbReference>
<gene>
    <name evidence="5" type="ORF">FDY95_19660</name>
</gene>
<feature type="domain" description="Ketoreductase" evidence="4">
    <location>
        <begin position="6"/>
        <end position="188"/>
    </location>
</feature>
<proteinExistence type="inferred from homology"/>
<dbReference type="PROSITE" id="PS00061">
    <property type="entry name" value="ADH_SHORT"/>
    <property type="match status" value="1"/>
</dbReference>
<keyword evidence="2" id="KW-0560">Oxidoreductase</keyword>
<sequence length="271" mass="28904">MHMHEKVVLITGGTSGIGQACAVAFGRAGARVAITGRDAARLEQTLAQLTAQGIKALAIRADVGEEADCQRAVAETVQAFGRLDVLINNAGISMRAVFADASLDVIRRLMQTNFFGTVYTTKYALPHLLSSRGSVAGISSIAGYRGLPGRTGYSASKFAMNGFLESLRTELAPQGVHVLTACPGFTASNIRNTALAADGSQQGESPRDEASMMSSEEVAQHILRAVQQRSPTLVLTGKGKLTVFLNKWLPAGIMDRLVLNEFRKEKDSPVR</sequence>
<dbReference type="PANTHER" id="PTHR44196">
    <property type="entry name" value="DEHYDROGENASE/REDUCTASE SDR FAMILY MEMBER 7B"/>
    <property type="match status" value="1"/>
</dbReference>
<name>A0A5R8WLG0_9BACT</name>
<dbReference type="SMART" id="SM00822">
    <property type="entry name" value="PKS_KR"/>
    <property type="match status" value="1"/>
</dbReference>